<proteinExistence type="predicted"/>
<keyword evidence="2" id="KW-1185">Reference proteome</keyword>
<comment type="caution">
    <text evidence="1">The sequence shown here is derived from an EMBL/GenBank/DDBJ whole genome shotgun (WGS) entry which is preliminary data.</text>
</comment>
<dbReference type="AlphaFoldDB" id="A0AAV1RPC0"/>
<accession>A0AAV1RPC0</accession>
<organism evidence="1 2">
    <name type="scientific">Dovyalis caffra</name>
    <dbReference type="NCBI Taxonomy" id="77055"/>
    <lineage>
        <taxon>Eukaryota</taxon>
        <taxon>Viridiplantae</taxon>
        <taxon>Streptophyta</taxon>
        <taxon>Embryophyta</taxon>
        <taxon>Tracheophyta</taxon>
        <taxon>Spermatophyta</taxon>
        <taxon>Magnoliopsida</taxon>
        <taxon>eudicotyledons</taxon>
        <taxon>Gunneridae</taxon>
        <taxon>Pentapetalae</taxon>
        <taxon>rosids</taxon>
        <taxon>fabids</taxon>
        <taxon>Malpighiales</taxon>
        <taxon>Salicaceae</taxon>
        <taxon>Flacourtieae</taxon>
        <taxon>Dovyalis</taxon>
    </lineage>
</organism>
<dbReference type="Proteomes" id="UP001314170">
    <property type="component" value="Unassembled WGS sequence"/>
</dbReference>
<dbReference type="EMBL" id="CAWUPB010001120">
    <property type="protein sequence ID" value="CAK7338564.1"/>
    <property type="molecule type" value="Genomic_DNA"/>
</dbReference>
<protein>
    <submittedName>
        <fullName evidence="1">Uncharacterized protein</fullName>
    </submittedName>
</protein>
<evidence type="ECO:0000313" key="2">
    <source>
        <dbReference type="Proteomes" id="UP001314170"/>
    </source>
</evidence>
<reference evidence="1 2" key="1">
    <citation type="submission" date="2024-01" db="EMBL/GenBank/DDBJ databases">
        <authorList>
            <person name="Waweru B."/>
        </authorList>
    </citation>
    <scope>NUCLEOTIDE SEQUENCE [LARGE SCALE GENOMIC DNA]</scope>
</reference>
<name>A0AAV1RPC0_9ROSI</name>
<sequence length="80" mass="9371">MYDKMLLSKRLSLREKSSKFLKLGILPAPAETSYDFMHGLLFTWVQTFLQEVMERRLSNTREGFKAFNFIALHTQLLQAS</sequence>
<evidence type="ECO:0000313" key="1">
    <source>
        <dbReference type="EMBL" id="CAK7338564.1"/>
    </source>
</evidence>
<gene>
    <name evidence="1" type="ORF">DCAF_LOCUS13612</name>
</gene>